<keyword evidence="1" id="KW-0472">Membrane</keyword>
<feature type="transmembrane region" description="Helical" evidence="1">
    <location>
        <begin position="197"/>
        <end position="218"/>
    </location>
</feature>
<dbReference type="OrthoDB" id="5807968at2759"/>
<dbReference type="Pfam" id="PF10326">
    <property type="entry name" value="7TM_GPCR_Str"/>
    <property type="match status" value="1"/>
</dbReference>
<dbReference type="PANTHER" id="PTHR22943:SF248">
    <property type="entry name" value="SEVEN TM RECEPTOR"/>
    <property type="match status" value="1"/>
</dbReference>
<keyword evidence="1" id="KW-1133">Transmembrane helix</keyword>
<name>A0A8S9ZJX1_9BILA</name>
<dbReference type="InterPro" id="IPR019428">
    <property type="entry name" value="7TM_GPCR_serpentine_rcpt_Str"/>
</dbReference>
<feature type="transmembrane region" description="Helical" evidence="1">
    <location>
        <begin position="97"/>
        <end position="117"/>
    </location>
</feature>
<gene>
    <name evidence="2" type="ORF">Mgra_00007053</name>
</gene>
<feature type="transmembrane region" description="Helical" evidence="1">
    <location>
        <begin position="6"/>
        <end position="30"/>
    </location>
</feature>
<evidence type="ECO:0000256" key="1">
    <source>
        <dbReference type="SAM" id="Phobius"/>
    </source>
</evidence>
<dbReference type="EMBL" id="JABEBT010000074">
    <property type="protein sequence ID" value="KAF7633558.1"/>
    <property type="molecule type" value="Genomic_DNA"/>
</dbReference>
<evidence type="ECO:0000313" key="2">
    <source>
        <dbReference type="EMBL" id="KAF7633558.1"/>
    </source>
</evidence>
<comment type="caution">
    <text evidence="2">The sequence shown here is derived from an EMBL/GenBank/DDBJ whole genome shotgun (WGS) entry which is preliminary data.</text>
</comment>
<dbReference type="SUPFAM" id="SSF81321">
    <property type="entry name" value="Family A G protein-coupled receptor-like"/>
    <property type="match status" value="1"/>
</dbReference>
<accession>A0A8S9ZJX1</accession>
<proteinExistence type="predicted"/>
<dbReference type="Proteomes" id="UP000605970">
    <property type="component" value="Unassembled WGS sequence"/>
</dbReference>
<feature type="transmembrane region" description="Helical" evidence="1">
    <location>
        <begin position="278"/>
        <end position="298"/>
    </location>
</feature>
<feature type="transmembrane region" description="Helical" evidence="1">
    <location>
        <begin position="239"/>
        <end position="266"/>
    </location>
</feature>
<keyword evidence="3" id="KW-1185">Reference proteome</keyword>
<feature type="transmembrane region" description="Helical" evidence="1">
    <location>
        <begin position="129"/>
        <end position="149"/>
    </location>
</feature>
<reference evidence="2" key="1">
    <citation type="journal article" date="2020" name="Ecol. Evol.">
        <title>Genome structure and content of the rice root-knot nematode (Meloidogyne graminicola).</title>
        <authorList>
            <person name="Phan N.T."/>
            <person name="Danchin E.G.J."/>
            <person name="Klopp C."/>
            <person name="Perfus-Barbeoch L."/>
            <person name="Kozlowski D.K."/>
            <person name="Koutsovoulos G.D."/>
            <person name="Lopez-Roques C."/>
            <person name="Bouchez O."/>
            <person name="Zahm M."/>
            <person name="Besnard G."/>
            <person name="Bellafiore S."/>
        </authorList>
    </citation>
    <scope>NUCLEOTIDE SEQUENCE</scope>
    <source>
        <strain evidence="2">VN-18</strain>
    </source>
</reference>
<keyword evidence="1" id="KW-0812">Transmembrane</keyword>
<dbReference type="PANTHER" id="PTHR22943">
    <property type="entry name" value="7-TRANSMEMBRANE DOMAIN RECEPTOR C.ELEGANS"/>
    <property type="match status" value="1"/>
</dbReference>
<sequence length="331" mass="38196">MAAALIYSTIIYYFASIGLFFNFLLIHLIIRYTMKEMQVYSRILLQTCIVDIIGICLFAITQPVFVNDNGIGTMWSYGIIHYLPNPWQHLFNTFNNFMGRVTNMNVSTLFIYRYLTVVKEVNINFKKHLILIIIGLLPIIILNIIAHILHNPTPENEYLTNYELAKILELDNYTLNNYIVAQRVEKTKNLTTYLANYAISLNIINYIIIIYCGIKIQIKVYKHCKGIEMSQLRYMNKQITIVLVAQGILPLFTFLSNVIANLSVLLNLFNFSSSYIEIFLSTGLGYSIAILNPIVTMLSVRNYRQKIFCCKICKNNVHQVAPMVETTTHNI</sequence>
<dbReference type="Gene3D" id="1.20.1070.10">
    <property type="entry name" value="Rhodopsin 7-helix transmembrane proteins"/>
    <property type="match status" value="1"/>
</dbReference>
<dbReference type="AlphaFoldDB" id="A0A8S9ZJX1"/>
<evidence type="ECO:0000313" key="3">
    <source>
        <dbReference type="Proteomes" id="UP000605970"/>
    </source>
</evidence>
<feature type="transmembrane region" description="Helical" evidence="1">
    <location>
        <begin position="42"/>
        <end position="65"/>
    </location>
</feature>
<protein>
    <submittedName>
        <fullName evidence="2">Uncharacterized protein</fullName>
    </submittedName>
</protein>
<organism evidence="2 3">
    <name type="scientific">Meloidogyne graminicola</name>
    <dbReference type="NCBI Taxonomy" id="189291"/>
    <lineage>
        <taxon>Eukaryota</taxon>
        <taxon>Metazoa</taxon>
        <taxon>Ecdysozoa</taxon>
        <taxon>Nematoda</taxon>
        <taxon>Chromadorea</taxon>
        <taxon>Rhabditida</taxon>
        <taxon>Tylenchina</taxon>
        <taxon>Tylenchomorpha</taxon>
        <taxon>Tylenchoidea</taxon>
        <taxon>Meloidogynidae</taxon>
        <taxon>Meloidogyninae</taxon>
        <taxon>Meloidogyne</taxon>
    </lineage>
</organism>